<name>A0ABT2WCY4_9BACI</name>
<keyword evidence="3" id="KW-1185">Reference proteome</keyword>
<reference evidence="2 3" key="1">
    <citation type="submission" date="2022-10" db="EMBL/GenBank/DDBJ databases">
        <title>Description of Fervidibacillus gen. nov. in the family Fervidibacillaceae fam. nov. with two species, Fervidibacillus albus sp. nov., and Fervidibacillus halotolerans sp. nov., isolated from tidal flat sediments.</title>
        <authorList>
            <person name="Kwon K.K."/>
            <person name="Yang S.-H."/>
        </authorList>
    </citation>
    <scope>NUCLEOTIDE SEQUENCE [LARGE SCALE GENOMIC DNA]</scope>
    <source>
        <strain evidence="2 3">DSM 23332</strain>
    </source>
</reference>
<proteinExistence type="predicted"/>
<dbReference type="EMBL" id="JAOUSE010000006">
    <property type="protein sequence ID" value="MCU9593541.1"/>
    <property type="molecule type" value="Genomic_DNA"/>
</dbReference>
<keyword evidence="1" id="KW-0812">Transmembrane</keyword>
<gene>
    <name evidence="2" type="ORF">OEV82_03605</name>
</gene>
<protein>
    <recommendedName>
        <fullName evidence="4">MFS transporter</fullName>
    </recommendedName>
</protein>
<evidence type="ECO:0000313" key="3">
    <source>
        <dbReference type="Proteomes" id="UP001208656"/>
    </source>
</evidence>
<feature type="transmembrane region" description="Helical" evidence="1">
    <location>
        <begin position="12"/>
        <end position="35"/>
    </location>
</feature>
<evidence type="ECO:0008006" key="4">
    <source>
        <dbReference type="Google" id="ProtNLM"/>
    </source>
</evidence>
<accession>A0ABT2WCY4</accession>
<keyword evidence="1" id="KW-1133">Transmembrane helix</keyword>
<keyword evidence="1" id="KW-0472">Membrane</keyword>
<evidence type="ECO:0000256" key="1">
    <source>
        <dbReference type="SAM" id="Phobius"/>
    </source>
</evidence>
<dbReference type="RefSeq" id="WP_263061057.1">
    <property type="nucleotide sequence ID" value="NZ_JAOUSE010000006.1"/>
</dbReference>
<comment type="caution">
    <text evidence="2">The sequence shown here is derived from an EMBL/GenBank/DDBJ whole genome shotgun (WGS) entry which is preliminary data.</text>
</comment>
<dbReference type="Proteomes" id="UP001208656">
    <property type="component" value="Unassembled WGS sequence"/>
</dbReference>
<evidence type="ECO:0000313" key="2">
    <source>
        <dbReference type="EMBL" id="MCU9593541.1"/>
    </source>
</evidence>
<sequence>MENEKFPKEVVSIAWILVLGAVLPMLDSTIVNIAVNDLAKVFSASFTVTQWVVT</sequence>
<organism evidence="2 3">
    <name type="scientific">Pallidibacillus thermolactis</name>
    <dbReference type="NCBI Taxonomy" id="251051"/>
    <lineage>
        <taxon>Bacteria</taxon>
        <taxon>Bacillati</taxon>
        <taxon>Bacillota</taxon>
        <taxon>Bacilli</taxon>
        <taxon>Bacillales</taxon>
        <taxon>Bacillaceae</taxon>
        <taxon>Pallidibacillus</taxon>
    </lineage>
</organism>